<dbReference type="InterPro" id="IPR032466">
    <property type="entry name" value="Metal_Hydrolase"/>
</dbReference>
<sequence length="672" mass="73917">MGDRSVPESIYNGSTVLAMRFFHELPAGPLVLASLIFSLFSPSIAHPGHDEETGSCLTGHIKLAEIIFGKITPSDFDTSAVSRRFSQPEKRTSDQNVPIIFYSSSQQNRRPIITMANDRLSPVEALAIHEGKVIAVGSLASVRRKAGDRRIFRNLHKQVIIPGFVEPHLHIMLSALLKGYFLDISPLRAPSFESAMQQLRDELKTLKQGEWLIAYGYDPSRLNWHDLSKEDLDKEVSSTTPIIVINASGHLAYANSLAFQEVGITKNTPNPEGGEYAKDPKTGELTGVLVESGAILQISAKATLANLGRTGRVKEGLAKILGQWLAKGLTTVFDGGLGAVTPQDLETVANLTEVSPIRIRAAVAGFKPGDAEKILGTGNMPAGGFKRKGLIVKTVKLWSDGSTQGFTAAVKQNYLSEHFPTYFAGKEKGVLVWPDSANVGESAFNTTMYDEMLKWLNRGYQLMIHANGDRASDIVLGNFEKIFKKYPKHNPKRSGIIHRIEHFTVTETSQVRKAKDLGIAVSHTMGHVHYWGDSFRFGVLGKERAERIDPVKDGVNSGVIYSFNSDSPVTDADPLLWVGTAISRRVYKSNNILGKAQRVGLEDALKGVTSYPAKQILWEKEVGSLEAGKFADFVVVSRDLRCFDWERKNTNEIKVLETWIGGVRRYSALGSV</sequence>
<dbReference type="EMBL" id="SOZJ01000002">
    <property type="protein sequence ID" value="TGJ71571.1"/>
    <property type="molecule type" value="Genomic_DNA"/>
</dbReference>
<dbReference type="PANTHER" id="PTHR22642">
    <property type="entry name" value="IMIDAZOLONEPROPIONASE"/>
    <property type="match status" value="1"/>
</dbReference>
<dbReference type="PANTHER" id="PTHR22642:SF2">
    <property type="entry name" value="PROTEIN LONG AFTER FAR-RED 3"/>
    <property type="match status" value="1"/>
</dbReference>
<evidence type="ECO:0000313" key="3">
    <source>
        <dbReference type="Proteomes" id="UP000297595"/>
    </source>
</evidence>
<dbReference type="Gene3D" id="3.10.310.70">
    <property type="match status" value="1"/>
</dbReference>
<dbReference type="Gene3D" id="3.20.20.140">
    <property type="entry name" value="Metal-dependent hydrolases"/>
    <property type="match status" value="1"/>
</dbReference>
<accession>A0A8H2E708</accession>
<proteinExistence type="predicted"/>
<dbReference type="SUPFAM" id="SSF51556">
    <property type="entry name" value="Metallo-dependent hydrolases"/>
    <property type="match status" value="1"/>
</dbReference>
<comment type="caution">
    <text evidence="2">The sequence shown here is derived from an EMBL/GenBank/DDBJ whole genome shotgun (WGS) entry which is preliminary data.</text>
</comment>
<feature type="domain" description="Amidohydrolase 3" evidence="1">
    <location>
        <begin position="155"/>
        <end position="664"/>
    </location>
</feature>
<dbReference type="Proteomes" id="UP000297595">
    <property type="component" value="Unassembled WGS sequence"/>
</dbReference>
<dbReference type="AlphaFoldDB" id="A0A8H2E708"/>
<dbReference type="GO" id="GO:0016810">
    <property type="term" value="F:hydrolase activity, acting on carbon-nitrogen (but not peptide) bonds"/>
    <property type="evidence" value="ECO:0007669"/>
    <property type="project" value="InterPro"/>
</dbReference>
<dbReference type="CDD" id="cd01300">
    <property type="entry name" value="YtcJ_like"/>
    <property type="match status" value="1"/>
</dbReference>
<dbReference type="SUPFAM" id="SSF51338">
    <property type="entry name" value="Composite domain of metallo-dependent hydrolases"/>
    <property type="match status" value="1"/>
</dbReference>
<dbReference type="InterPro" id="IPR033932">
    <property type="entry name" value="YtcJ-like"/>
</dbReference>
<dbReference type="Pfam" id="PF07969">
    <property type="entry name" value="Amidohydro_3"/>
    <property type="match status" value="1"/>
</dbReference>
<name>A0A8H2E708_ORBOL</name>
<protein>
    <recommendedName>
        <fullName evidence="1">Amidohydrolase 3 domain-containing protein</fullName>
    </recommendedName>
</protein>
<evidence type="ECO:0000259" key="1">
    <source>
        <dbReference type="Pfam" id="PF07969"/>
    </source>
</evidence>
<dbReference type="InterPro" id="IPR013108">
    <property type="entry name" value="Amidohydro_3"/>
</dbReference>
<organism evidence="2 3">
    <name type="scientific">Orbilia oligospora</name>
    <name type="common">Nematode-trapping fungus</name>
    <name type="synonym">Arthrobotrys oligospora</name>
    <dbReference type="NCBI Taxonomy" id="2813651"/>
    <lineage>
        <taxon>Eukaryota</taxon>
        <taxon>Fungi</taxon>
        <taxon>Dikarya</taxon>
        <taxon>Ascomycota</taxon>
        <taxon>Pezizomycotina</taxon>
        <taxon>Orbiliomycetes</taxon>
        <taxon>Orbiliales</taxon>
        <taxon>Orbiliaceae</taxon>
        <taxon>Orbilia</taxon>
    </lineage>
</organism>
<evidence type="ECO:0000313" key="2">
    <source>
        <dbReference type="EMBL" id="TGJ71571.1"/>
    </source>
</evidence>
<dbReference type="Gene3D" id="2.30.40.10">
    <property type="entry name" value="Urease, subunit C, domain 1"/>
    <property type="match status" value="1"/>
</dbReference>
<gene>
    <name evidence="2" type="ORF">EYR41_003530</name>
</gene>
<dbReference type="InterPro" id="IPR011059">
    <property type="entry name" value="Metal-dep_hydrolase_composite"/>
</dbReference>
<reference evidence="2 3" key="1">
    <citation type="submission" date="2019-03" db="EMBL/GenBank/DDBJ databases">
        <title>Nematode-trapping fungi genome.</title>
        <authorList>
            <person name="Vidal-Diez De Ulzurrun G."/>
        </authorList>
    </citation>
    <scope>NUCLEOTIDE SEQUENCE [LARGE SCALE GENOMIC DNA]</scope>
    <source>
        <strain evidence="2 3">TWF154</strain>
    </source>
</reference>